<gene>
    <name evidence="1" type="ORF">TREES_T100003134</name>
</gene>
<evidence type="ECO:0000313" key="2">
    <source>
        <dbReference type="Proteomes" id="UP000011518"/>
    </source>
</evidence>
<dbReference type="Gene3D" id="3.40.50.300">
    <property type="entry name" value="P-loop containing nucleotide triphosphate hydrolases"/>
    <property type="match status" value="1"/>
</dbReference>
<keyword evidence="1" id="KW-0347">Helicase</keyword>
<name>L9KJE2_TUPCH</name>
<keyword evidence="1" id="KW-0547">Nucleotide-binding</keyword>
<reference evidence="2" key="2">
    <citation type="journal article" date="2013" name="Nat. Commun.">
        <title>Genome of the Chinese tree shrew.</title>
        <authorList>
            <person name="Fan Y."/>
            <person name="Huang Z.Y."/>
            <person name="Cao C.C."/>
            <person name="Chen C.S."/>
            <person name="Chen Y.X."/>
            <person name="Fan D.D."/>
            <person name="He J."/>
            <person name="Hou H.L."/>
            <person name="Hu L."/>
            <person name="Hu X.T."/>
            <person name="Jiang X.T."/>
            <person name="Lai R."/>
            <person name="Lang Y.S."/>
            <person name="Liang B."/>
            <person name="Liao S.G."/>
            <person name="Mu D."/>
            <person name="Ma Y.Y."/>
            <person name="Niu Y.Y."/>
            <person name="Sun X.Q."/>
            <person name="Xia J.Q."/>
            <person name="Xiao J."/>
            <person name="Xiong Z.Q."/>
            <person name="Xu L."/>
            <person name="Yang L."/>
            <person name="Zhang Y."/>
            <person name="Zhao W."/>
            <person name="Zhao X.D."/>
            <person name="Zheng Y.T."/>
            <person name="Zhou J.M."/>
            <person name="Zhu Y.B."/>
            <person name="Zhang G.J."/>
            <person name="Wang J."/>
            <person name="Yao Y.G."/>
        </authorList>
    </citation>
    <scope>NUCLEOTIDE SEQUENCE [LARGE SCALE GENOMIC DNA]</scope>
</reference>
<reference evidence="2" key="1">
    <citation type="submission" date="2012-07" db="EMBL/GenBank/DDBJ databases">
        <title>Genome of the Chinese tree shrew, a rising model animal genetically related to primates.</title>
        <authorList>
            <person name="Zhang G."/>
            <person name="Fan Y."/>
            <person name="Yao Y."/>
            <person name="Huang Z."/>
        </authorList>
    </citation>
    <scope>NUCLEOTIDE SEQUENCE [LARGE SCALE GENOMIC DNA]</scope>
</reference>
<organism evidence="1 2">
    <name type="scientific">Tupaia chinensis</name>
    <name type="common">Chinese tree shrew</name>
    <name type="synonym">Tupaia belangeri chinensis</name>
    <dbReference type="NCBI Taxonomy" id="246437"/>
    <lineage>
        <taxon>Eukaryota</taxon>
        <taxon>Metazoa</taxon>
        <taxon>Chordata</taxon>
        <taxon>Craniata</taxon>
        <taxon>Vertebrata</taxon>
        <taxon>Euteleostomi</taxon>
        <taxon>Mammalia</taxon>
        <taxon>Eutheria</taxon>
        <taxon>Euarchontoglires</taxon>
        <taxon>Scandentia</taxon>
        <taxon>Tupaiidae</taxon>
        <taxon>Tupaia</taxon>
    </lineage>
</organism>
<dbReference type="AlphaFoldDB" id="L9KJE2"/>
<dbReference type="InParanoid" id="L9KJE2"/>
<dbReference type="Proteomes" id="UP000011518">
    <property type="component" value="Unassembled WGS sequence"/>
</dbReference>
<accession>L9KJE2</accession>
<keyword evidence="2" id="KW-1185">Reference proteome</keyword>
<protein>
    <submittedName>
        <fullName evidence="1">ATP-dependent RNA helicase DDX1</fullName>
    </submittedName>
</protein>
<dbReference type="GO" id="GO:0004386">
    <property type="term" value="F:helicase activity"/>
    <property type="evidence" value="ECO:0007669"/>
    <property type="project" value="UniProtKB-KW"/>
</dbReference>
<keyword evidence="1" id="KW-0378">Hydrolase</keyword>
<dbReference type="SUPFAM" id="SSF52540">
    <property type="entry name" value="P-loop containing nucleoside triphosphate hydrolases"/>
    <property type="match status" value="1"/>
</dbReference>
<dbReference type="InterPro" id="IPR027417">
    <property type="entry name" value="P-loop_NTPase"/>
</dbReference>
<dbReference type="EMBL" id="KB320808">
    <property type="protein sequence ID" value="ELW62599.1"/>
    <property type="molecule type" value="Genomic_DNA"/>
</dbReference>
<proteinExistence type="predicted"/>
<sequence length="230" mass="26039">MAGPSQTIAVSSGTTPLLCSTQWNKTGCRWVKVVSSEITRGDLDKTTHSQLKNLARDGTKPFNVLPSPMTSYEIYLLQNVTLPDEKQTYVHRTGRVRRTERMGLAISLVATEKEKVWYHVCSNRGKSCYNTRFEEDGGWTTWYDEMQLLPEMEEHLNYTISRVEPDTKVPVDEFDGKLPSGQKRVIGGGNHKGHVDILAPTVPKLAAREKEAQTSFLRLGYCPNQLFRTF</sequence>
<dbReference type="STRING" id="246437.L9KJE2"/>
<keyword evidence="1" id="KW-0067">ATP-binding</keyword>
<evidence type="ECO:0000313" key="1">
    <source>
        <dbReference type="EMBL" id="ELW62599.1"/>
    </source>
</evidence>